<feature type="coiled-coil region" evidence="1">
    <location>
        <begin position="574"/>
        <end position="601"/>
    </location>
</feature>
<feature type="region of interest" description="Disordered" evidence="2">
    <location>
        <begin position="1"/>
        <end position="63"/>
    </location>
</feature>
<feature type="region of interest" description="Disordered" evidence="2">
    <location>
        <begin position="628"/>
        <end position="657"/>
    </location>
</feature>
<evidence type="ECO:0000313" key="4">
    <source>
        <dbReference type="EMBL" id="CAD5112454.1"/>
    </source>
</evidence>
<reference evidence="4 5" key="1">
    <citation type="submission" date="2020-08" db="EMBL/GenBank/DDBJ databases">
        <authorList>
            <person name="Hejnol A."/>
        </authorList>
    </citation>
    <scope>NUCLEOTIDE SEQUENCE [LARGE SCALE GENOMIC DNA]</scope>
</reference>
<feature type="compositionally biased region" description="Basic and acidic residues" evidence="2">
    <location>
        <begin position="1"/>
        <end position="12"/>
    </location>
</feature>
<protein>
    <submittedName>
        <fullName evidence="4">DgyrCDS1676</fullName>
    </submittedName>
</protein>
<dbReference type="CDD" id="cd01671">
    <property type="entry name" value="CARD"/>
    <property type="match status" value="1"/>
</dbReference>
<evidence type="ECO:0000256" key="2">
    <source>
        <dbReference type="SAM" id="MobiDB-lite"/>
    </source>
</evidence>
<proteinExistence type="predicted"/>
<accession>A0A7I8VAV8</accession>
<comment type="caution">
    <text evidence="4">The sequence shown here is derived from an EMBL/GenBank/DDBJ whole genome shotgun (WGS) entry which is preliminary data.</text>
</comment>
<keyword evidence="1" id="KW-0175">Coiled coil</keyword>
<evidence type="ECO:0000256" key="1">
    <source>
        <dbReference type="SAM" id="Coils"/>
    </source>
</evidence>
<dbReference type="InterPro" id="IPR011029">
    <property type="entry name" value="DEATH-like_dom_sf"/>
</dbReference>
<dbReference type="EMBL" id="CAJFCJ010000002">
    <property type="protein sequence ID" value="CAD5112454.1"/>
    <property type="molecule type" value="Genomic_DNA"/>
</dbReference>
<dbReference type="Proteomes" id="UP000549394">
    <property type="component" value="Unassembled WGS sequence"/>
</dbReference>
<gene>
    <name evidence="4" type="ORF">DGYR_LOCUS1590</name>
</gene>
<dbReference type="AlphaFoldDB" id="A0A7I8VAV8"/>
<feature type="compositionally biased region" description="Basic and acidic residues" evidence="2">
    <location>
        <begin position="19"/>
        <end position="63"/>
    </location>
</feature>
<name>A0A7I8VAV8_9ANNE</name>
<feature type="coiled-coil region" evidence="1">
    <location>
        <begin position="449"/>
        <end position="476"/>
    </location>
</feature>
<evidence type="ECO:0000313" key="5">
    <source>
        <dbReference type="Proteomes" id="UP000549394"/>
    </source>
</evidence>
<dbReference type="Gene3D" id="1.10.533.10">
    <property type="entry name" value="Death Domain, Fas"/>
    <property type="match status" value="1"/>
</dbReference>
<dbReference type="GO" id="GO:0042981">
    <property type="term" value="P:regulation of apoptotic process"/>
    <property type="evidence" value="ECO:0007669"/>
    <property type="project" value="InterPro"/>
</dbReference>
<feature type="compositionally biased region" description="Polar residues" evidence="2">
    <location>
        <begin position="525"/>
        <end position="535"/>
    </location>
</feature>
<feature type="region of interest" description="Disordered" evidence="2">
    <location>
        <begin position="516"/>
        <end position="536"/>
    </location>
</feature>
<dbReference type="OrthoDB" id="6142498at2759"/>
<keyword evidence="5" id="KW-1185">Reference proteome</keyword>
<dbReference type="InterPro" id="IPR001315">
    <property type="entry name" value="CARD"/>
</dbReference>
<organism evidence="4 5">
    <name type="scientific">Dimorphilus gyrociliatus</name>
    <dbReference type="NCBI Taxonomy" id="2664684"/>
    <lineage>
        <taxon>Eukaryota</taxon>
        <taxon>Metazoa</taxon>
        <taxon>Spiralia</taxon>
        <taxon>Lophotrochozoa</taxon>
        <taxon>Annelida</taxon>
        <taxon>Polychaeta</taxon>
        <taxon>Polychaeta incertae sedis</taxon>
        <taxon>Dinophilidae</taxon>
        <taxon>Dimorphilus</taxon>
    </lineage>
</organism>
<feature type="domain" description="CARD" evidence="3">
    <location>
        <begin position="76"/>
        <end position="170"/>
    </location>
</feature>
<evidence type="ECO:0000259" key="3">
    <source>
        <dbReference type="PROSITE" id="PS50209"/>
    </source>
</evidence>
<sequence length="702" mass="83026">MLTTQRRKDAQRKGTKSQSRNDKKSPESEKKRTSRTVNKENREQELGEKARLEDERSERSRLNTSRKYESHLLPHDSQTFRSIIDTHRFDLIDHLVCNTSFLNNLSQFGFIERDEIVNFARYRDKTVQNTLLLEELQASHKKYGEESYSNFLECLRRSDQTQLAERLTNVEQEVKIVDEYQKILEEHLDSVDKYLSLESRRAQIAERIQPGAKVRATHLETSRHSDRNSLSEFLHKVGYTTKLTLHQFERCREVIDKLHRDCDEVAKTNAEMLYKLKECDEIISRSLPPHLREKKTGKELARITPRTPRSKRNEAELFMASIKYNMRKLKVKRPLNCILNELMQPIFQEDLHSQEVGRMQCEIIAGQMERDVKDRTQNLSKYTEPPPRDGRTVKYLLNVPEFTGTKPNELKKRLEDLAIALHYYTYHEGQLTHQMNITKYKRIISHRNFDKVDKDLKILQSQLKNNEKEKAIATASHIVDVTKSEREDCLKILNNIEKHVGSRKQKLYEAITDSKPIRRRKKSKNNQQGTDSNFSKRLAELDTEVGEYIDLEMTLGQRYRSELAHKTQDFSAKMRKKEKYIRDSERRLVALENDKDKYKRLYTNEKSLNVLQKPTLARKKDDLSTALMAYEEPRKETPPKRRPRRKNKVKEDKEKDDLLVERMTFKTRPKIARRVRKSIEKKEEEVREKESIVISLPSIDVN</sequence>
<dbReference type="PROSITE" id="PS50209">
    <property type="entry name" value="CARD"/>
    <property type="match status" value="1"/>
</dbReference>